<evidence type="ECO:0008006" key="3">
    <source>
        <dbReference type="Google" id="ProtNLM"/>
    </source>
</evidence>
<dbReference type="SUPFAM" id="SSF140453">
    <property type="entry name" value="EsxAB dimer-like"/>
    <property type="match status" value="1"/>
</dbReference>
<dbReference type="InterPro" id="IPR036689">
    <property type="entry name" value="ESAT-6-like_sf"/>
</dbReference>
<reference evidence="1 2" key="1">
    <citation type="journal article" date="2019" name="Int. J. Syst. Evol. Microbiol.">
        <title>The Global Catalogue of Microorganisms (GCM) 10K type strain sequencing project: providing services to taxonomists for standard genome sequencing and annotation.</title>
        <authorList>
            <consortium name="The Broad Institute Genomics Platform"/>
            <consortium name="The Broad Institute Genome Sequencing Center for Infectious Disease"/>
            <person name="Wu L."/>
            <person name="Ma J."/>
        </authorList>
    </citation>
    <scope>NUCLEOTIDE SEQUENCE [LARGE SCALE GENOMIC DNA]</scope>
    <source>
        <strain evidence="1 2">JCM 4542</strain>
    </source>
</reference>
<evidence type="ECO:0000313" key="2">
    <source>
        <dbReference type="Proteomes" id="UP001500886"/>
    </source>
</evidence>
<organism evidence="1 2">
    <name type="scientific">Streptomyces luteosporeus</name>
    <dbReference type="NCBI Taxonomy" id="173856"/>
    <lineage>
        <taxon>Bacteria</taxon>
        <taxon>Bacillati</taxon>
        <taxon>Actinomycetota</taxon>
        <taxon>Actinomycetes</taxon>
        <taxon>Kitasatosporales</taxon>
        <taxon>Streptomycetaceae</taxon>
        <taxon>Streptomyces</taxon>
    </lineage>
</organism>
<comment type="caution">
    <text evidence="1">The sequence shown here is derived from an EMBL/GenBank/DDBJ whole genome shotgun (WGS) entry which is preliminary data.</text>
</comment>
<gene>
    <name evidence="1" type="ORF">GCM10010315_23520</name>
</gene>
<dbReference type="Gene3D" id="1.10.287.1060">
    <property type="entry name" value="ESAT-6-like"/>
    <property type="match status" value="1"/>
</dbReference>
<accession>A0ABN3TQF1</accession>
<proteinExistence type="predicted"/>
<evidence type="ECO:0000313" key="1">
    <source>
        <dbReference type="EMBL" id="GAA2715081.1"/>
    </source>
</evidence>
<protein>
    <recommendedName>
        <fullName evidence="3">WXG100 family type VII secretion target</fullName>
    </recommendedName>
</protein>
<name>A0ABN3TQF1_9ACTN</name>
<dbReference type="Proteomes" id="UP001500886">
    <property type="component" value="Unassembled WGS sequence"/>
</dbReference>
<keyword evidence="2" id="KW-1185">Reference proteome</keyword>
<sequence>MSDAGNGKVLDIKTADIKAAAPVFHEQGRKLSEALTKLIGTLDDLGEPWGKDEAVQQFATEYPRRQKDIEKATGTLVLGLVSIHEALVDMADGHVDNDALVAGMFTKAKPGDAGTKGGR</sequence>
<dbReference type="EMBL" id="BAAASL010000007">
    <property type="protein sequence ID" value="GAA2715081.1"/>
    <property type="molecule type" value="Genomic_DNA"/>
</dbReference>